<evidence type="ECO:0000313" key="2">
    <source>
        <dbReference type="EMBL" id="SSX24028.1"/>
    </source>
</evidence>
<proteinExistence type="predicted"/>
<evidence type="ECO:0000256" key="1">
    <source>
        <dbReference type="ARBA" id="ARBA00001954"/>
    </source>
</evidence>
<sequence length="317" mass="37269">MNYPRECGCKGARSCLKCESDTDLGIKPKAYYQQFKARKSYVYCYICKKVYEGWDTENIESEHAGSHNNLQGHAFPGILVIPEFLTKDEMNRLMKGIDELHWDVSQSGRRKQNFGPKTNFKKRKLQLGHFKGFPEFSEFVQTKLREEVPLLHDFYVIEQCSLEYDPEKGASIDPHIDDCWVWGERIVTVNLIGDSVLTFNRFTDDSNLNKYNLDCVESYKEHLIPVDGEAQCDLEEEEIIIRVPQPERSLVVMYGNPRYKWEHSVLREDIKERRVCIAYREFTPPYLVDGYEAEQSEQINELAKYFWNHNHLNKIVE</sequence>
<dbReference type="InterPro" id="IPR037151">
    <property type="entry name" value="AlkB-like_sf"/>
</dbReference>
<gene>
    <name evidence="2" type="primary">CSON010078</name>
</gene>
<reference evidence="2" key="1">
    <citation type="submission" date="2018-07" db="EMBL/GenBank/DDBJ databases">
        <authorList>
            <person name="Quirk P.G."/>
            <person name="Krulwich T.A."/>
        </authorList>
    </citation>
    <scope>NUCLEOTIDE SEQUENCE</scope>
</reference>
<dbReference type="EMBL" id="UFQT01000408">
    <property type="protein sequence ID" value="SSX24028.1"/>
    <property type="molecule type" value="Genomic_DNA"/>
</dbReference>
<dbReference type="PANTHER" id="PTHR12463">
    <property type="entry name" value="OXYGENASE-RELATED"/>
    <property type="match status" value="1"/>
</dbReference>
<dbReference type="VEuPathDB" id="VectorBase:CSON010078"/>
<dbReference type="GO" id="GO:0016491">
    <property type="term" value="F:oxidoreductase activity"/>
    <property type="evidence" value="ECO:0007669"/>
    <property type="project" value="TreeGrafter"/>
</dbReference>
<comment type="cofactor">
    <cofactor evidence="1">
        <name>Fe(2+)</name>
        <dbReference type="ChEBI" id="CHEBI:29033"/>
    </cofactor>
</comment>
<protein>
    <submittedName>
        <fullName evidence="2">CSON010078 protein</fullName>
    </submittedName>
</protein>
<dbReference type="InterPro" id="IPR032857">
    <property type="entry name" value="ALKBH4"/>
</dbReference>
<dbReference type="GO" id="GO:0032451">
    <property type="term" value="F:demethylase activity"/>
    <property type="evidence" value="ECO:0007669"/>
    <property type="project" value="TreeGrafter"/>
</dbReference>
<name>A0A336MDB9_CULSO</name>
<dbReference type="SUPFAM" id="SSF51197">
    <property type="entry name" value="Clavaminate synthase-like"/>
    <property type="match status" value="1"/>
</dbReference>
<dbReference type="GO" id="GO:0070988">
    <property type="term" value="P:demethylation"/>
    <property type="evidence" value="ECO:0007669"/>
    <property type="project" value="InterPro"/>
</dbReference>
<dbReference type="PANTHER" id="PTHR12463:SF0">
    <property type="entry name" value="ALPHA-KETOGLUTARATE-DEPENDENT DIOXYGENASE ALKB HOMOLOG 4"/>
    <property type="match status" value="1"/>
</dbReference>
<dbReference type="OMA" id="MNTLRPC"/>
<organism evidence="2">
    <name type="scientific">Culicoides sonorensis</name>
    <name type="common">Biting midge</name>
    <dbReference type="NCBI Taxonomy" id="179676"/>
    <lineage>
        <taxon>Eukaryota</taxon>
        <taxon>Metazoa</taxon>
        <taxon>Ecdysozoa</taxon>
        <taxon>Arthropoda</taxon>
        <taxon>Hexapoda</taxon>
        <taxon>Insecta</taxon>
        <taxon>Pterygota</taxon>
        <taxon>Neoptera</taxon>
        <taxon>Endopterygota</taxon>
        <taxon>Diptera</taxon>
        <taxon>Nematocera</taxon>
        <taxon>Chironomoidea</taxon>
        <taxon>Ceratopogonidae</taxon>
        <taxon>Ceratopogoninae</taxon>
        <taxon>Culicoides</taxon>
        <taxon>Monoculicoides</taxon>
    </lineage>
</organism>
<dbReference type="AlphaFoldDB" id="A0A336MDB9"/>
<accession>A0A336MDB9</accession>
<dbReference type="Gene3D" id="2.60.120.590">
    <property type="entry name" value="Alpha-ketoglutarate-dependent dioxygenase AlkB-like"/>
    <property type="match status" value="1"/>
</dbReference>